<evidence type="ECO:0000256" key="7">
    <source>
        <dbReference type="HAMAP-Rule" id="MF_00108"/>
    </source>
</evidence>
<evidence type="ECO:0000256" key="2">
    <source>
        <dbReference type="ARBA" id="ARBA00004787"/>
    </source>
</evidence>
<dbReference type="RefSeq" id="WP_345399856.1">
    <property type="nucleotide sequence ID" value="NZ_BAABLA010000094.1"/>
</dbReference>
<evidence type="ECO:0000256" key="4">
    <source>
        <dbReference type="ARBA" id="ARBA00022679"/>
    </source>
</evidence>
<evidence type="ECO:0000256" key="6">
    <source>
        <dbReference type="ARBA" id="ARBA00023229"/>
    </source>
</evidence>
<dbReference type="PANTHER" id="PTHR32125:SF4">
    <property type="entry name" value="2-C-METHYL-D-ERYTHRITOL 4-PHOSPHATE CYTIDYLYLTRANSFERASE, CHLOROPLASTIC"/>
    <property type="match status" value="1"/>
</dbReference>
<organism evidence="8 9">
    <name type="scientific">Haloechinothrix salitolerans</name>
    <dbReference type="NCBI Taxonomy" id="926830"/>
    <lineage>
        <taxon>Bacteria</taxon>
        <taxon>Bacillati</taxon>
        <taxon>Actinomycetota</taxon>
        <taxon>Actinomycetes</taxon>
        <taxon>Pseudonocardiales</taxon>
        <taxon>Pseudonocardiaceae</taxon>
        <taxon>Haloechinothrix</taxon>
    </lineage>
</organism>
<feature type="site" description="Transition state stabilizer" evidence="7">
    <location>
        <position position="22"/>
    </location>
</feature>
<sequence length="227" mass="23451">MKVVAIVPAAGRGERLGSPVPKALVEVRGVSLLARAVSGLLDSEVVDAVVVAAPHDYHAEFVRELAPFEERCEVVVGGHDRSSSVRLALESVPPGAYDVVLVHDAARAFAPGAIIRAVVDTVRSGAPAAVPVLPVTDTVKVVDAAGVITATQDRGALRAVQTPQGFTDAVLRAAYSARLDAATDDAGLVEQLGEKVITVTGHPDSMKITTAFDLAIAEAVLAPKEEA</sequence>
<dbReference type="EC" id="2.7.7.60" evidence="7"/>
<dbReference type="InterPro" id="IPR029044">
    <property type="entry name" value="Nucleotide-diphossugar_trans"/>
</dbReference>
<dbReference type="InterPro" id="IPR034683">
    <property type="entry name" value="IspD/TarI"/>
</dbReference>
<dbReference type="GO" id="GO:0050518">
    <property type="term" value="F:2-C-methyl-D-erythritol 4-phosphate cytidylyltransferase activity"/>
    <property type="evidence" value="ECO:0007669"/>
    <property type="project" value="UniProtKB-EC"/>
</dbReference>
<proteinExistence type="inferred from homology"/>
<dbReference type="SUPFAM" id="SSF53448">
    <property type="entry name" value="Nucleotide-diphospho-sugar transferases"/>
    <property type="match status" value="1"/>
</dbReference>
<feature type="site" description="Positions MEP for the nucleophilic attack" evidence="7">
    <location>
        <position position="207"/>
    </location>
</feature>
<keyword evidence="4 7" id="KW-0808">Transferase</keyword>
<keyword evidence="5 7" id="KW-0548">Nucleotidyltransferase</keyword>
<dbReference type="NCBIfam" id="TIGR00453">
    <property type="entry name" value="ispD"/>
    <property type="match status" value="1"/>
</dbReference>
<protein>
    <recommendedName>
        <fullName evidence="7">2-C-methyl-D-erythritol 4-phosphate cytidylyltransferase</fullName>
        <ecNumber evidence="7">2.7.7.60</ecNumber>
    </recommendedName>
    <alternativeName>
        <fullName evidence="7">4-diphosphocytidyl-2C-methyl-D-erythritol synthase</fullName>
    </alternativeName>
    <alternativeName>
        <fullName evidence="7">MEP cytidylyltransferase</fullName>
        <shortName evidence="7">MCT</shortName>
    </alternativeName>
</protein>
<evidence type="ECO:0000256" key="5">
    <source>
        <dbReference type="ARBA" id="ARBA00022695"/>
    </source>
</evidence>
<evidence type="ECO:0000313" key="8">
    <source>
        <dbReference type="EMBL" id="MFC6866341.1"/>
    </source>
</evidence>
<dbReference type="InterPro" id="IPR050088">
    <property type="entry name" value="IspD/TarI_cytidylyltransf_bact"/>
</dbReference>
<dbReference type="Gene3D" id="3.90.550.10">
    <property type="entry name" value="Spore Coat Polysaccharide Biosynthesis Protein SpsA, Chain A"/>
    <property type="match status" value="1"/>
</dbReference>
<dbReference type="EMBL" id="JBHSXX010000001">
    <property type="protein sequence ID" value="MFC6866341.1"/>
    <property type="molecule type" value="Genomic_DNA"/>
</dbReference>
<comment type="catalytic activity">
    <reaction evidence="1 7">
        <text>2-C-methyl-D-erythritol 4-phosphate + CTP + H(+) = 4-CDP-2-C-methyl-D-erythritol + diphosphate</text>
        <dbReference type="Rhea" id="RHEA:13429"/>
        <dbReference type="ChEBI" id="CHEBI:15378"/>
        <dbReference type="ChEBI" id="CHEBI:33019"/>
        <dbReference type="ChEBI" id="CHEBI:37563"/>
        <dbReference type="ChEBI" id="CHEBI:57823"/>
        <dbReference type="ChEBI" id="CHEBI:58262"/>
        <dbReference type="EC" id="2.7.7.60"/>
    </reaction>
</comment>
<dbReference type="InterPro" id="IPR018294">
    <property type="entry name" value="ISPD_synthase_CS"/>
</dbReference>
<keyword evidence="9" id="KW-1185">Reference proteome</keyword>
<keyword evidence="6 7" id="KW-0414">Isoprene biosynthesis</keyword>
<dbReference type="Pfam" id="PF01128">
    <property type="entry name" value="IspD"/>
    <property type="match status" value="1"/>
</dbReference>
<reference evidence="9" key="1">
    <citation type="journal article" date="2019" name="Int. J. Syst. Evol. Microbiol.">
        <title>The Global Catalogue of Microorganisms (GCM) 10K type strain sequencing project: providing services to taxonomists for standard genome sequencing and annotation.</title>
        <authorList>
            <consortium name="The Broad Institute Genomics Platform"/>
            <consortium name="The Broad Institute Genome Sequencing Center for Infectious Disease"/>
            <person name="Wu L."/>
            <person name="Ma J."/>
        </authorList>
    </citation>
    <scope>NUCLEOTIDE SEQUENCE [LARGE SCALE GENOMIC DNA]</scope>
    <source>
        <strain evidence="9">KCTC 32255</strain>
    </source>
</reference>
<feature type="site" description="Positions MEP for the nucleophilic attack" evidence="7">
    <location>
        <position position="154"/>
    </location>
</feature>
<feature type="site" description="Transition state stabilizer" evidence="7">
    <location>
        <position position="15"/>
    </location>
</feature>
<comment type="caution">
    <text evidence="8">The sequence shown here is derived from an EMBL/GenBank/DDBJ whole genome shotgun (WGS) entry which is preliminary data.</text>
</comment>
<dbReference type="InterPro" id="IPR001228">
    <property type="entry name" value="IspD"/>
</dbReference>
<dbReference type="PANTHER" id="PTHR32125">
    <property type="entry name" value="2-C-METHYL-D-ERYTHRITOL 4-PHOSPHATE CYTIDYLYLTRANSFERASE, CHLOROPLASTIC"/>
    <property type="match status" value="1"/>
</dbReference>
<dbReference type="Proteomes" id="UP001596337">
    <property type="component" value="Unassembled WGS sequence"/>
</dbReference>
<evidence type="ECO:0000313" key="9">
    <source>
        <dbReference type="Proteomes" id="UP001596337"/>
    </source>
</evidence>
<comment type="pathway">
    <text evidence="2 7">Isoprenoid biosynthesis; isopentenyl diphosphate biosynthesis via DXP pathway; isopentenyl diphosphate from 1-deoxy-D-xylulose 5-phosphate: step 2/6.</text>
</comment>
<dbReference type="PROSITE" id="PS01295">
    <property type="entry name" value="ISPD"/>
    <property type="match status" value="1"/>
</dbReference>
<evidence type="ECO:0000256" key="1">
    <source>
        <dbReference type="ARBA" id="ARBA00001282"/>
    </source>
</evidence>
<comment type="similarity">
    <text evidence="3 7">Belongs to the IspD/TarI cytidylyltransferase family. IspD subfamily.</text>
</comment>
<accession>A0ABW2BTJ3</accession>
<comment type="function">
    <text evidence="7">Catalyzes the formation of 4-diphosphocytidyl-2-C-methyl-D-erythritol from CTP and 2-C-methyl-D-erythritol 4-phosphate (MEP).</text>
</comment>
<dbReference type="CDD" id="cd02516">
    <property type="entry name" value="CDP-ME_synthetase"/>
    <property type="match status" value="1"/>
</dbReference>
<evidence type="ECO:0000256" key="3">
    <source>
        <dbReference type="ARBA" id="ARBA00009789"/>
    </source>
</evidence>
<name>A0ABW2BTJ3_9PSEU</name>
<dbReference type="HAMAP" id="MF_00108">
    <property type="entry name" value="IspD"/>
    <property type="match status" value="1"/>
</dbReference>
<gene>
    <name evidence="7 8" type="primary">ispD</name>
    <name evidence="8" type="ORF">ACFQGD_04205</name>
</gene>